<evidence type="ECO:0000256" key="2">
    <source>
        <dbReference type="ARBA" id="ARBA00022475"/>
    </source>
</evidence>
<keyword evidence="2" id="KW-1003">Cell membrane</keyword>
<evidence type="ECO:0000256" key="3">
    <source>
        <dbReference type="ARBA" id="ARBA00022692"/>
    </source>
</evidence>
<evidence type="ECO:0000313" key="12">
    <source>
        <dbReference type="Proteomes" id="UP000199182"/>
    </source>
</evidence>
<feature type="domain" description="MacB-like periplasmic core" evidence="10">
    <location>
        <begin position="22"/>
        <end position="301"/>
    </location>
</feature>
<evidence type="ECO:0000313" key="11">
    <source>
        <dbReference type="EMBL" id="SDM67528.1"/>
    </source>
</evidence>
<dbReference type="InterPro" id="IPR050250">
    <property type="entry name" value="Macrolide_Exporter_MacB"/>
</dbReference>
<accession>A0A1G9V5Q7</accession>
<evidence type="ECO:0000256" key="4">
    <source>
        <dbReference type="ARBA" id="ARBA00022989"/>
    </source>
</evidence>
<gene>
    <name evidence="11" type="ORF">SAMN05192585_10361</name>
</gene>
<dbReference type="AlphaFoldDB" id="A0A1G9V5Q7"/>
<organism evidence="11 12">
    <name type="scientific">Acetanaerobacterium elongatum</name>
    <dbReference type="NCBI Taxonomy" id="258515"/>
    <lineage>
        <taxon>Bacteria</taxon>
        <taxon>Bacillati</taxon>
        <taxon>Bacillota</taxon>
        <taxon>Clostridia</taxon>
        <taxon>Eubacteriales</taxon>
        <taxon>Oscillospiraceae</taxon>
        <taxon>Acetanaerobacterium</taxon>
    </lineage>
</organism>
<dbReference type="Pfam" id="PF02687">
    <property type="entry name" value="FtsX"/>
    <property type="match status" value="1"/>
</dbReference>
<dbReference type="EMBL" id="FNID01000003">
    <property type="protein sequence ID" value="SDM67528.1"/>
    <property type="molecule type" value="Genomic_DNA"/>
</dbReference>
<keyword evidence="3 8" id="KW-0812">Transmembrane</keyword>
<feature type="domain" description="ABC3 transporter permease C-terminal" evidence="9">
    <location>
        <begin position="337"/>
        <end position="446"/>
    </location>
</feature>
<feature type="transmembrane region" description="Helical" evidence="8">
    <location>
        <begin position="379"/>
        <end position="407"/>
    </location>
</feature>
<evidence type="ECO:0000256" key="7">
    <source>
        <dbReference type="SAM" id="MobiDB-lite"/>
    </source>
</evidence>
<dbReference type="PANTHER" id="PTHR30572">
    <property type="entry name" value="MEMBRANE COMPONENT OF TRANSPORTER-RELATED"/>
    <property type="match status" value="1"/>
</dbReference>
<dbReference type="GO" id="GO:0022857">
    <property type="term" value="F:transmembrane transporter activity"/>
    <property type="evidence" value="ECO:0007669"/>
    <property type="project" value="TreeGrafter"/>
</dbReference>
<dbReference type="STRING" id="258515.SAMN05192585_10361"/>
<keyword evidence="5 8" id="KW-0472">Membrane</keyword>
<evidence type="ECO:0000256" key="5">
    <source>
        <dbReference type="ARBA" id="ARBA00023136"/>
    </source>
</evidence>
<evidence type="ECO:0000256" key="1">
    <source>
        <dbReference type="ARBA" id="ARBA00004651"/>
    </source>
</evidence>
<evidence type="ECO:0000259" key="10">
    <source>
        <dbReference type="Pfam" id="PF12704"/>
    </source>
</evidence>
<evidence type="ECO:0000256" key="8">
    <source>
        <dbReference type="SAM" id="Phobius"/>
    </source>
</evidence>
<dbReference type="OrthoDB" id="9770036at2"/>
<sequence>MRLSELIHLVWINIIENKFKVLLTSLGIIVGAATIVLVIAIGRGGQMDVADQFKNLSAGAIEVTNRITTGFDMGAMMGGGMPEGGGPPSDGGGSRSGGGMPGGGGMPSGGFGGGNTGKSGSNSFRSGGMGNMMSITLSEDDLEEIKLFVPDVSVATISANTKKSVLGGNLEEETDYTVAGVKPEYADISNLQMAIGDFITEESDTKSEKICVIGYSVALDMFDSLMEAYESTIEIDGRSYTVVGVLQEMGSVSSGISPDEAVFVPYSTAEKYVIGRTISPQITVVADDISKVSTVMENIQSVLSDRHNGATFTVTDAGSKMEAATQSANTLSLLLIAVASIVFIVGGIGIMNVLFVSVKERTREIGVLKALGASKRDILMEFLLEANAISTFGGIVGVAASFALVPLVRYTGMRVEPNLTGALLALLFAVVTGTVFGFYPAFKAASLIPIEALNQE</sequence>
<feature type="transmembrane region" description="Helical" evidence="8">
    <location>
        <begin position="419"/>
        <end position="439"/>
    </location>
</feature>
<feature type="region of interest" description="Disordered" evidence="7">
    <location>
        <begin position="76"/>
        <end position="125"/>
    </location>
</feature>
<evidence type="ECO:0000256" key="6">
    <source>
        <dbReference type="ARBA" id="ARBA00038076"/>
    </source>
</evidence>
<comment type="subcellular location">
    <subcellularLocation>
        <location evidence="1">Cell membrane</location>
        <topology evidence="1">Multi-pass membrane protein</topology>
    </subcellularLocation>
</comment>
<dbReference type="GO" id="GO:0005886">
    <property type="term" value="C:plasma membrane"/>
    <property type="evidence" value="ECO:0007669"/>
    <property type="project" value="UniProtKB-SubCell"/>
</dbReference>
<feature type="transmembrane region" description="Helical" evidence="8">
    <location>
        <begin position="331"/>
        <end position="358"/>
    </location>
</feature>
<keyword evidence="12" id="KW-1185">Reference proteome</keyword>
<dbReference type="Pfam" id="PF12704">
    <property type="entry name" value="MacB_PCD"/>
    <property type="match status" value="1"/>
</dbReference>
<dbReference type="RefSeq" id="WP_092637794.1">
    <property type="nucleotide sequence ID" value="NZ_FNID01000003.1"/>
</dbReference>
<dbReference type="InterPro" id="IPR003838">
    <property type="entry name" value="ABC3_permease_C"/>
</dbReference>
<dbReference type="Proteomes" id="UP000199182">
    <property type="component" value="Unassembled WGS sequence"/>
</dbReference>
<name>A0A1G9V5Q7_9FIRM</name>
<reference evidence="11 12" key="1">
    <citation type="submission" date="2016-10" db="EMBL/GenBank/DDBJ databases">
        <authorList>
            <person name="de Groot N.N."/>
        </authorList>
    </citation>
    <scope>NUCLEOTIDE SEQUENCE [LARGE SCALE GENOMIC DNA]</scope>
    <source>
        <strain evidence="11 12">CGMCC 1.5012</strain>
    </source>
</reference>
<protein>
    <submittedName>
        <fullName evidence="11">Putative ABC transport system permease protein</fullName>
    </submittedName>
</protein>
<evidence type="ECO:0000259" key="9">
    <source>
        <dbReference type="Pfam" id="PF02687"/>
    </source>
</evidence>
<comment type="similarity">
    <text evidence="6">Belongs to the ABC-4 integral membrane protein family.</text>
</comment>
<dbReference type="InterPro" id="IPR025857">
    <property type="entry name" value="MacB_PCD"/>
</dbReference>
<feature type="compositionally biased region" description="Gly residues" evidence="7">
    <location>
        <begin position="76"/>
        <end position="117"/>
    </location>
</feature>
<dbReference type="PANTHER" id="PTHR30572:SF4">
    <property type="entry name" value="ABC TRANSPORTER PERMEASE YTRF"/>
    <property type="match status" value="1"/>
</dbReference>
<feature type="transmembrane region" description="Helical" evidence="8">
    <location>
        <begin position="21"/>
        <end position="42"/>
    </location>
</feature>
<proteinExistence type="inferred from homology"/>
<keyword evidence="4 8" id="KW-1133">Transmembrane helix</keyword>